<feature type="region of interest" description="Disordered" evidence="1">
    <location>
        <begin position="488"/>
        <end position="533"/>
    </location>
</feature>
<keyword evidence="2" id="KW-0812">Transmembrane</keyword>
<sequence>MHHRLVAMTEFSSNPPAKLPSSPGAANSTSVDTESSAAPPGYHAFRRSFHADDAPSFAARRRPISGQFSVTDSPLDDLRRRSSTFSDYSFSETMNHLEDSIYPSGAMLEGNDKSLWQAYPVIVIVLPAVVGIMFKNGANTTTDIMLLGVIGVILFYSVTLPWSWYQSAQQVRLEEEIMAGFDEDVTHGNAHIHQAAEPLVSPSSPKPKIPILKDMPEEQAAASSSSQGPSGNGNACAQAQRESVRKAMRELYVYEVIALSSCFAVPMVVAWLLHWFRSSLTNESSQVWLSQTNVMIFTIAALMRPIKHSVALIMHRTLHLQRVVHSNPYRTEVVTPTQFLELLQRVEELEAARASVEDATPRQRQQQQNGPSADLQRKARQQQEAIMAQKVRNEIQPELDTLSRAMRRYEKKSVVQASQTRSQIGAINARVDDAIRLAAAVASTKSSPHWGLFFGRMVDRLVAWLLFPLRIFLNLVTFPVTTISGVLRGGGRKRKPVQEKTANGYCDRKGSVSPFNSGKGSPMRPAMPSPLGPDRVNQRFWMKG</sequence>
<reference evidence="3" key="1">
    <citation type="journal article" date="2023" name="Mol. Phylogenet. Evol.">
        <title>Genome-scale phylogeny and comparative genomics of the fungal order Sordariales.</title>
        <authorList>
            <person name="Hensen N."/>
            <person name="Bonometti L."/>
            <person name="Westerberg I."/>
            <person name="Brannstrom I.O."/>
            <person name="Guillou S."/>
            <person name="Cros-Aarteil S."/>
            <person name="Calhoun S."/>
            <person name="Haridas S."/>
            <person name="Kuo A."/>
            <person name="Mondo S."/>
            <person name="Pangilinan J."/>
            <person name="Riley R."/>
            <person name="LaButti K."/>
            <person name="Andreopoulos B."/>
            <person name="Lipzen A."/>
            <person name="Chen C."/>
            <person name="Yan M."/>
            <person name="Daum C."/>
            <person name="Ng V."/>
            <person name="Clum A."/>
            <person name="Steindorff A."/>
            <person name="Ohm R.A."/>
            <person name="Martin F."/>
            <person name="Silar P."/>
            <person name="Natvig D.O."/>
            <person name="Lalanne C."/>
            <person name="Gautier V."/>
            <person name="Ament-Velasquez S.L."/>
            <person name="Kruys A."/>
            <person name="Hutchinson M.I."/>
            <person name="Powell A.J."/>
            <person name="Barry K."/>
            <person name="Miller A.N."/>
            <person name="Grigoriev I.V."/>
            <person name="Debuchy R."/>
            <person name="Gladieux P."/>
            <person name="Hiltunen Thoren M."/>
            <person name="Johannesson H."/>
        </authorList>
    </citation>
    <scope>NUCLEOTIDE SEQUENCE</scope>
    <source>
        <strain evidence="3">CBS 232.78</strain>
    </source>
</reference>
<keyword evidence="4" id="KW-1185">Reference proteome</keyword>
<feature type="region of interest" description="Disordered" evidence="1">
    <location>
        <begin position="1"/>
        <end position="43"/>
    </location>
</feature>
<evidence type="ECO:0000256" key="2">
    <source>
        <dbReference type="SAM" id="Phobius"/>
    </source>
</evidence>
<feature type="region of interest" description="Disordered" evidence="1">
    <location>
        <begin position="354"/>
        <end position="379"/>
    </location>
</feature>
<feature type="compositionally biased region" description="Polar residues" evidence="1">
    <location>
        <begin position="362"/>
        <end position="371"/>
    </location>
</feature>
<gene>
    <name evidence="3" type="ORF">B0H63DRAFT_481295</name>
</gene>
<feature type="transmembrane region" description="Helical" evidence="2">
    <location>
        <begin position="288"/>
        <end position="306"/>
    </location>
</feature>
<evidence type="ECO:0000313" key="3">
    <source>
        <dbReference type="EMBL" id="KAK3374920.1"/>
    </source>
</evidence>
<dbReference type="PANTHER" id="PTHR42032">
    <property type="entry name" value="YALI0E30679P"/>
    <property type="match status" value="1"/>
</dbReference>
<name>A0AAE0KEV9_9PEZI</name>
<feature type="compositionally biased region" description="Polar residues" evidence="1">
    <location>
        <begin position="24"/>
        <end position="36"/>
    </location>
</feature>
<feature type="transmembrane region" description="Helical" evidence="2">
    <location>
        <begin position="461"/>
        <end position="487"/>
    </location>
</feature>
<dbReference type="AlphaFoldDB" id="A0AAE0KEV9"/>
<protein>
    <submittedName>
        <fullName evidence="3">Uncharacterized protein</fullName>
    </submittedName>
</protein>
<feature type="transmembrane region" description="Helical" evidence="2">
    <location>
        <begin position="144"/>
        <end position="165"/>
    </location>
</feature>
<keyword evidence="2" id="KW-1133">Transmembrane helix</keyword>
<reference evidence="3" key="2">
    <citation type="submission" date="2023-06" db="EMBL/GenBank/DDBJ databases">
        <authorList>
            <consortium name="Lawrence Berkeley National Laboratory"/>
            <person name="Haridas S."/>
            <person name="Hensen N."/>
            <person name="Bonometti L."/>
            <person name="Westerberg I."/>
            <person name="Brannstrom I.O."/>
            <person name="Guillou S."/>
            <person name="Cros-Aarteil S."/>
            <person name="Calhoun S."/>
            <person name="Kuo A."/>
            <person name="Mondo S."/>
            <person name="Pangilinan J."/>
            <person name="Riley R."/>
            <person name="LaButti K."/>
            <person name="Andreopoulos B."/>
            <person name="Lipzen A."/>
            <person name="Chen C."/>
            <person name="Yanf M."/>
            <person name="Daum C."/>
            <person name="Ng V."/>
            <person name="Clum A."/>
            <person name="Steindorff A."/>
            <person name="Ohm R."/>
            <person name="Martin F."/>
            <person name="Silar P."/>
            <person name="Natvig D."/>
            <person name="Lalanne C."/>
            <person name="Gautier V."/>
            <person name="Ament-velasquez S.L."/>
            <person name="Kruys A."/>
            <person name="Hutchinson M.I."/>
            <person name="Powell A.J."/>
            <person name="Barry K."/>
            <person name="Miller A.N."/>
            <person name="Grigoriev I.V."/>
            <person name="Debuchy R."/>
            <person name="Gladieux P."/>
            <person name="Thoren M.H."/>
            <person name="Johannesson H."/>
        </authorList>
    </citation>
    <scope>NUCLEOTIDE SEQUENCE</scope>
    <source>
        <strain evidence="3">CBS 232.78</strain>
    </source>
</reference>
<keyword evidence="2" id="KW-0472">Membrane</keyword>
<feature type="transmembrane region" description="Helical" evidence="2">
    <location>
        <begin position="251"/>
        <end position="276"/>
    </location>
</feature>
<accession>A0AAE0KEV9</accession>
<dbReference type="EMBL" id="JAULSW010000007">
    <property type="protein sequence ID" value="KAK3374920.1"/>
    <property type="molecule type" value="Genomic_DNA"/>
</dbReference>
<proteinExistence type="predicted"/>
<evidence type="ECO:0000313" key="4">
    <source>
        <dbReference type="Proteomes" id="UP001285441"/>
    </source>
</evidence>
<organism evidence="3 4">
    <name type="scientific">Podospora didyma</name>
    <dbReference type="NCBI Taxonomy" id="330526"/>
    <lineage>
        <taxon>Eukaryota</taxon>
        <taxon>Fungi</taxon>
        <taxon>Dikarya</taxon>
        <taxon>Ascomycota</taxon>
        <taxon>Pezizomycotina</taxon>
        <taxon>Sordariomycetes</taxon>
        <taxon>Sordariomycetidae</taxon>
        <taxon>Sordariales</taxon>
        <taxon>Podosporaceae</taxon>
        <taxon>Podospora</taxon>
    </lineage>
</organism>
<comment type="caution">
    <text evidence="3">The sequence shown here is derived from an EMBL/GenBank/DDBJ whole genome shotgun (WGS) entry which is preliminary data.</text>
</comment>
<dbReference type="PANTHER" id="PTHR42032:SF1">
    <property type="entry name" value="YALI0E30679P"/>
    <property type="match status" value="1"/>
</dbReference>
<feature type="transmembrane region" description="Helical" evidence="2">
    <location>
        <begin position="118"/>
        <end position="138"/>
    </location>
</feature>
<dbReference type="Proteomes" id="UP001285441">
    <property type="component" value="Unassembled WGS sequence"/>
</dbReference>
<evidence type="ECO:0000256" key="1">
    <source>
        <dbReference type="SAM" id="MobiDB-lite"/>
    </source>
</evidence>